<feature type="compositionally biased region" description="Basic and acidic residues" evidence="1">
    <location>
        <begin position="81"/>
        <end position="93"/>
    </location>
</feature>
<evidence type="ECO:0000313" key="2">
    <source>
        <dbReference type="EMBL" id="QDH45753.1"/>
    </source>
</evidence>
<evidence type="ECO:0008006" key="4">
    <source>
        <dbReference type="Google" id="ProtNLM"/>
    </source>
</evidence>
<organism evidence="2 3">
    <name type="scientific">Pantoea phage vB_PagM_AAM37</name>
    <dbReference type="NCBI Taxonomy" id="2588093"/>
    <lineage>
        <taxon>Viruses</taxon>
        <taxon>Duplodnaviria</taxon>
        <taxon>Heunggongvirae</taxon>
        <taxon>Uroviricota</taxon>
        <taxon>Caudoviricetes</taxon>
        <taxon>Dibbivirus</taxon>
        <taxon>Dibbivirus AAM37</taxon>
    </lineage>
</organism>
<feature type="region of interest" description="Disordered" evidence="1">
    <location>
        <begin position="81"/>
        <end position="103"/>
    </location>
</feature>
<dbReference type="Proteomes" id="UP000317930">
    <property type="component" value="Segment"/>
</dbReference>
<dbReference type="EMBL" id="MK798143">
    <property type="protein sequence ID" value="QDH45753.1"/>
    <property type="molecule type" value="Genomic_DNA"/>
</dbReference>
<gene>
    <name evidence="2" type="ORF">AAM37_gp83</name>
</gene>
<protein>
    <recommendedName>
        <fullName evidence="4">DUF2570 domain-containing protein</fullName>
    </recommendedName>
</protein>
<evidence type="ECO:0000256" key="1">
    <source>
        <dbReference type="SAM" id="MobiDB-lite"/>
    </source>
</evidence>
<accession>A0A513ZYH5</accession>
<proteinExistence type="predicted"/>
<name>A0A513ZYH5_9CAUD</name>
<reference evidence="2 3" key="1">
    <citation type="submission" date="2019-04" db="EMBL/GenBank/DDBJ databases">
        <title>Complete genome sequence of Pantoea sp. infecting bacteriophage vB_PagM_AAM37.</title>
        <authorList>
            <person name="Truncaite L."/>
            <person name="Simoliuniene M."/>
            <person name="Zajanckauskaite A."/>
            <person name="Meskys R."/>
            <person name="Simoliunas E."/>
        </authorList>
    </citation>
    <scope>NUCLEOTIDE SEQUENCE [LARGE SCALE GENOMIC DNA]</scope>
    <source>
        <strain evidence="2">AAM37</strain>
    </source>
</reference>
<sequence>MGIYNFLKGNSRLLIWVFLGLMAFMAYNQNQARKIDAQRIQSLETTVTQLSVTVNQMANTIQQTAELMQRVNQLASDWETRQQTIHDKNEKNKQANANDLKANDMGSIRIPDSVISRLRESAEAARTAADSAAVHADADSPDR</sequence>
<evidence type="ECO:0000313" key="3">
    <source>
        <dbReference type="Proteomes" id="UP000317930"/>
    </source>
</evidence>
<keyword evidence="3" id="KW-1185">Reference proteome</keyword>